<feature type="region of interest" description="Disordered" evidence="6">
    <location>
        <begin position="210"/>
        <end position="273"/>
    </location>
</feature>
<dbReference type="EMBL" id="CM027687">
    <property type="protein sequence ID" value="KAG0521493.1"/>
    <property type="molecule type" value="Genomic_DNA"/>
</dbReference>
<dbReference type="InterPro" id="IPR044837">
    <property type="entry name" value="REM16-like"/>
</dbReference>
<evidence type="ECO:0000256" key="4">
    <source>
        <dbReference type="ARBA" id="ARBA00023163"/>
    </source>
</evidence>
<dbReference type="SUPFAM" id="SSF101936">
    <property type="entry name" value="DNA-binding pseudobarrel domain"/>
    <property type="match status" value="2"/>
</dbReference>
<feature type="compositionally biased region" description="Polar residues" evidence="6">
    <location>
        <begin position="228"/>
        <end position="240"/>
    </location>
</feature>
<evidence type="ECO:0000313" key="8">
    <source>
        <dbReference type="EMBL" id="KAG0521493.1"/>
    </source>
</evidence>
<dbReference type="PANTHER" id="PTHR31391:SF70">
    <property type="entry name" value="B3 DOMAIN-CONTAINING PROTEIN OS03G0622200"/>
    <property type="match status" value="1"/>
</dbReference>
<accession>A0A921QGJ7</accession>
<evidence type="ECO:0000313" key="9">
    <source>
        <dbReference type="Proteomes" id="UP000807115"/>
    </source>
</evidence>
<dbReference type="Proteomes" id="UP000807115">
    <property type="component" value="Chromosome 8"/>
</dbReference>
<keyword evidence="2" id="KW-0805">Transcription regulation</keyword>
<sequence>MHSLHRPIQVDKQQLISFHSVLHVSNHPCDSFNLLVIRQMVEKGCERCKEWQEHYYWEHMDVSKIRFFKRMTGDFAHRTQISVSGRLLGYSVKEPQFTIITQQSIPEKFVKKFNGQITEGVDMKTPSGETWHVGVAKNQDELFFVSGWEDFVKAHELKENDLLLFTCRGSSSFQVVIFEGSGCEKVSSVFGNRFGPNMWRHFNDMEGKEAECYSQSDSEDTATPPHQLVQSPHNASTSKKSICKRKQPESPNSNSDYDVKQQGTREEDSDSDNEYTDFKYYYSRTANRLSNDEKSKIISLASIQPDNPAFITVLQMTNVRPRNNSLTIPRQFAADHLEERSQEIILRRPNRKDKWYVRYYYTTAIRSLKSYHWSKFVRENKLREGDICVFELMKGAKRVTMSVHVIKKVENRFVLLG</sequence>
<evidence type="ECO:0000256" key="1">
    <source>
        <dbReference type="ARBA" id="ARBA00004123"/>
    </source>
</evidence>
<reference evidence="8" key="1">
    <citation type="journal article" date="2019" name="BMC Genomics">
        <title>A new reference genome for Sorghum bicolor reveals high levels of sequence similarity between sweet and grain genotypes: implications for the genetics of sugar metabolism.</title>
        <authorList>
            <person name="Cooper E.A."/>
            <person name="Brenton Z.W."/>
            <person name="Flinn B.S."/>
            <person name="Jenkins J."/>
            <person name="Shu S."/>
            <person name="Flowers D."/>
            <person name="Luo F."/>
            <person name="Wang Y."/>
            <person name="Xia P."/>
            <person name="Barry K."/>
            <person name="Daum C."/>
            <person name="Lipzen A."/>
            <person name="Yoshinaga Y."/>
            <person name="Schmutz J."/>
            <person name="Saski C."/>
            <person name="Vermerris W."/>
            <person name="Kresovich S."/>
        </authorList>
    </citation>
    <scope>NUCLEOTIDE SEQUENCE</scope>
</reference>
<feature type="domain" description="TF-B3" evidence="7">
    <location>
        <begin position="311"/>
        <end position="409"/>
    </location>
</feature>
<evidence type="ECO:0000259" key="7">
    <source>
        <dbReference type="PROSITE" id="PS50863"/>
    </source>
</evidence>
<proteinExistence type="predicted"/>
<dbReference type="SMART" id="SM01019">
    <property type="entry name" value="B3"/>
    <property type="match status" value="2"/>
</dbReference>
<evidence type="ECO:0000256" key="2">
    <source>
        <dbReference type="ARBA" id="ARBA00023015"/>
    </source>
</evidence>
<dbReference type="PANTHER" id="PTHR31391">
    <property type="entry name" value="B3 DOMAIN-CONTAINING PROTEIN OS11G0197600-RELATED"/>
    <property type="match status" value="1"/>
</dbReference>
<name>A0A921QGJ7_SORBI</name>
<comment type="subcellular location">
    <subcellularLocation>
        <location evidence="1">Nucleus</location>
    </subcellularLocation>
</comment>
<dbReference type="GO" id="GO:0005634">
    <property type="term" value="C:nucleus"/>
    <property type="evidence" value="ECO:0007669"/>
    <property type="project" value="UniProtKB-SubCell"/>
</dbReference>
<dbReference type="Gene3D" id="2.40.330.10">
    <property type="entry name" value="DNA-binding pseudobarrel domain"/>
    <property type="match status" value="2"/>
</dbReference>
<feature type="compositionally biased region" description="Basic and acidic residues" evidence="6">
    <location>
        <begin position="257"/>
        <end position="266"/>
    </location>
</feature>
<protein>
    <recommendedName>
        <fullName evidence="7">TF-B3 domain-containing protein</fullName>
    </recommendedName>
</protein>
<dbReference type="GO" id="GO:0003677">
    <property type="term" value="F:DNA binding"/>
    <property type="evidence" value="ECO:0007669"/>
    <property type="project" value="UniProtKB-KW"/>
</dbReference>
<comment type="caution">
    <text evidence="8">The sequence shown here is derived from an EMBL/GenBank/DDBJ whole genome shotgun (WGS) entry which is preliminary data.</text>
</comment>
<reference evidence="8" key="2">
    <citation type="submission" date="2020-10" db="EMBL/GenBank/DDBJ databases">
        <authorList>
            <person name="Cooper E.A."/>
            <person name="Brenton Z.W."/>
            <person name="Flinn B.S."/>
            <person name="Jenkins J."/>
            <person name="Shu S."/>
            <person name="Flowers D."/>
            <person name="Luo F."/>
            <person name="Wang Y."/>
            <person name="Xia P."/>
            <person name="Barry K."/>
            <person name="Daum C."/>
            <person name="Lipzen A."/>
            <person name="Yoshinaga Y."/>
            <person name="Schmutz J."/>
            <person name="Saski C."/>
            <person name="Vermerris W."/>
            <person name="Kresovich S."/>
        </authorList>
    </citation>
    <scope>NUCLEOTIDE SEQUENCE</scope>
</reference>
<dbReference type="InterPro" id="IPR003340">
    <property type="entry name" value="B3_DNA-bd"/>
</dbReference>
<feature type="domain" description="TF-B3" evidence="7">
    <location>
        <begin position="88"/>
        <end position="181"/>
    </location>
</feature>
<dbReference type="InterPro" id="IPR015300">
    <property type="entry name" value="DNA-bd_pseudobarrel_sf"/>
</dbReference>
<dbReference type="CDD" id="cd10017">
    <property type="entry name" value="B3_DNA"/>
    <property type="match status" value="2"/>
</dbReference>
<dbReference type="Pfam" id="PF02362">
    <property type="entry name" value="B3"/>
    <property type="match status" value="2"/>
</dbReference>
<organism evidence="8 9">
    <name type="scientific">Sorghum bicolor</name>
    <name type="common">Sorghum</name>
    <name type="synonym">Sorghum vulgare</name>
    <dbReference type="NCBI Taxonomy" id="4558"/>
    <lineage>
        <taxon>Eukaryota</taxon>
        <taxon>Viridiplantae</taxon>
        <taxon>Streptophyta</taxon>
        <taxon>Embryophyta</taxon>
        <taxon>Tracheophyta</taxon>
        <taxon>Spermatophyta</taxon>
        <taxon>Magnoliopsida</taxon>
        <taxon>Liliopsida</taxon>
        <taxon>Poales</taxon>
        <taxon>Poaceae</taxon>
        <taxon>PACMAD clade</taxon>
        <taxon>Panicoideae</taxon>
        <taxon>Andropogonodae</taxon>
        <taxon>Andropogoneae</taxon>
        <taxon>Sorghinae</taxon>
        <taxon>Sorghum</taxon>
    </lineage>
</organism>
<gene>
    <name evidence="8" type="ORF">BDA96_08G165500</name>
</gene>
<evidence type="ECO:0000256" key="6">
    <source>
        <dbReference type="SAM" id="MobiDB-lite"/>
    </source>
</evidence>
<evidence type="ECO:0000256" key="5">
    <source>
        <dbReference type="ARBA" id="ARBA00023242"/>
    </source>
</evidence>
<keyword evidence="5" id="KW-0539">Nucleus</keyword>
<dbReference type="AlphaFoldDB" id="A0A921QGJ7"/>
<keyword evidence="3" id="KW-0238">DNA-binding</keyword>
<dbReference type="PROSITE" id="PS50863">
    <property type="entry name" value="B3"/>
    <property type="match status" value="2"/>
</dbReference>
<evidence type="ECO:0000256" key="3">
    <source>
        <dbReference type="ARBA" id="ARBA00023125"/>
    </source>
</evidence>
<keyword evidence="4" id="KW-0804">Transcription</keyword>